<proteinExistence type="predicted"/>
<comment type="caution">
    <text evidence="1">The sequence shown here is derived from an EMBL/GenBank/DDBJ whole genome shotgun (WGS) entry which is preliminary data.</text>
</comment>
<reference evidence="1" key="1">
    <citation type="submission" date="2020-10" db="EMBL/GenBank/DDBJ databases">
        <authorList>
            <person name="Gilroy R."/>
        </authorList>
    </citation>
    <scope>NUCLEOTIDE SEQUENCE</scope>
    <source>
        <strain evidence="1">CHK123-3438</strain>
    </source>
</reference>
<name>A0A9D1GM53_9FIRM</name>
<dbReference type="EMBL" id="DVKS01000220">
    <property type="protein sequence ID" value="HIT43027.1"/>
    <property type="molecule type" value="Genomic_DNA"/>
</dbReference>
<gene>
    <name evidence="1" type="ORF">IAB60_13195</name>
</gene>
<protein>
    <submittedName>
        <fullName evidence="1">Uncharacterized protein</fullName>
    </submittedName>
</protein>
<dbReference type="AlphaFoldDB" id="A0A9D1GM53"/>
<evidence type="ECO:0000313" key="1">
    <source>
        <dbReference type="EMBL" id="HIT43027.1"/>
    </source>
</evidence>
<reference evidence="1" key="2">
    <citation type="journal article" date="2021" name="PeerJ">
        <title>Extensive microbial diversity within the chicken gut microbiome revealed by metagenomics and culture.</title>
        <authorList>
            <person name="Gilroy R."/>
            <person name="Ravi A."/>
            <person name="Getino M."/>
            <person name="Pursley I."/>
            <person name="Horton D.L."/>
            <person name="Alikhan N.F."/>
            <person name="Baker D."/>
            <person name="Gharbi K."/>
            <person name="Hall N."/>
            <person name="Watson M."/>
            <person name="Adriaenssens E.M."/>
            <person name="Foster-Nyarko E."/>
            <person name="Jarju S."/>
            <person name="Secka A."/>
            <person name="Antonio M."/>
            <person name="Oren A."/>
            <person name="Chaudhuri R.R."/>
            <person name="La Ragione R."/>
            <person name="Hildebrand F."/>
            <person name="Pallen M.J."/>
        </authorList>
    </citation>
    <scope>NUCLEOTIDE SEQUENCE</scope>
    <source>
        <strain evidence="1">CHK123-3438</strain>
    </source>
</reference>
<evidence type="ECO:0000313" key="2">
    <source>
        <dbReference type="Proteomes" id="UP000886860"/>
    </source>
</evidence>
<sequence length="89" mass="9473">MSFQGNFAPVTGASFPFTLTLYLDVDGTMIQSGAAPHVFNTSVENQNMAFSSPFEVSSAPVTVSVRSQGGTYLYNTVGITIYKLGEIPV</sequence>
<organism evidence="1 2">
    <name type="scientific">Candidatus Caccovicinus merdipullorum</name>
    <dbReference type="NCBI Taxonomy" id="2840724"/>
    <lineage>
        <taxon>Bacteria</taxon>
        <taxon>Bacillati</taxon>
        <taxon>Bacillota</taxon>
        <taxon>Clostridia</taxon>
        <taxon>Eubacteriales</taxon>
        <taxon>Candidatus Caccovicinus</taxon>
    </lineage>
</organism>
<dbReference type="Proteomes" id="UP000886860">
    <property type="component" value="Unassembled WGS sequence"/>
</dbReference>
<accession>A0A9D1GM53</accession>